<evidence type="ECO:0000313" key="2">
    <source>
        <dbReference type="Proteomes" id="UP001519535"/>
    </source>
</evidence>
<comment type="caution">
    <text evidence="1">The sequence shown here is derived from an EMBL/GenBank/DDBJ whole genome shotgun (WGS) entry which is preliminary data.</text>
</comment>
<name>A0ABS5RIM2_9MYCO</name>
<evidence type="ECO:0000313" key="1">
    <source>
        <dbReference type="EMBL" id="MBS9534145.1"/>
    </source>
</evidence>
<reference evidence="1 2" key="1">
    <citation type="submission" date="2021-05" db="EMBL/GenBank/DDBJ databases">
        <title>Mycobacterium acidophilum sp. nov., an extremely acid-tolerant member of the genus Mycobacterium.</title>
        <authorList>
            <person name="Xia J."/>
        </authorList>
    </citation>
    <scope>NUCLEOTIDE SEQUENCE [LARGE SCALE GENOMIC DNA]</scope>
    <source>
        <strain evidence="1 2">M1</strain>
    </source>
</reference>
<dbReference type="EMBL" id="JAHCLR010000019">
    <property type="protein sequence ID" value="MBS9534145.1"/>
    <property type="molecule type" value="Genomic_DNA"/>
</dbReference>
<keyword evidence="2" id="KW-1185">Reference proteome</keyword>
<protein>
    <submittedName>
        <fullName evidence="1">Outer membrane porin GjpA</fullName>
    </submittedName>
</protein>
<dbReference type="InterPro" id="IPR049934">
    <property type="entry name" value="GjpA-like"/>
</dbReference>
<proteinExistence type="predicted"/>
<dbReference type="RefSeq" id="WP_214093017.1">
    <property type="nucleotide sequence ID" value="NZ_JAHCLR010000019.1"/>
</dbReference>
<dbReference type="NCBIfam" id="NF033942">
    <property type="entry name" value="GjpA"/>
    <property type="match status" value="1"/>
</dbReference>
<accession>A0ABS5RIM2</accession>
<sequence>MHEALRPYVTAGVTVLGASMIAITPIAATSAVGLHAMPDVALTAGADLGDINFTQAWTDAFDTAKENATALQTAAKDASSALSDALKTVDFKDLDFKQLGDALTFLGGDQKNFIDHLVPQTLGNNHALMFDVITDPAGTLTGGTPVLPDDILPIVNFLASPLSGQIFGALGPSISPLVALFNSFEAISADLSTADGHVADATAALQEMVNIPANMLNGFLNGSTLDLDALVPELAKLDLPLPAGLSIDHLSLGFGGLLSPGDVIGTLGDETTPSAIGSVGGSIFNGLGVGLAGVPVLGTLDLTPHGVGPLAASTMIENFLSQWLSGDLPALTAPDTTSGSSEAVDGLSALLGGFDLSSIGL</sequence>
<dbReference type="Proteomes" id="UP001519535">
    <property type="component" value="Unassembled WGS sequence"/>
</dbReference>
<gene>
    <name evidence="1" type="primary">gjpA</name>
    <name evidence="1" type="ORF">KIH27_11165</name>
</gene>
<organism evidence="1 2">
    <name type="scientific">Mycolicibacter acidiphilus</name>
    <dbReference type="NCBI Taxonomy" id="2835306"/>
    <lineage>
        <taxon>Bacteria</taxon>
        <taxon>Bacillati</taxon>
        <taxon>Actinomycetota</taxon>
        <taxon>Actinomycetes</taxon>
        <taxon>Mycobacteriales</taxon>
        <taxon>Mycobacteriaceae</taxon>
        <taxon>Mycolicibacter</taxon>
    </lineage>
</organism>